<feature type="domain" description="HTH-type transcriptional regulator MT1864/Rv1816-like C-terminal" evidence="4">
    <location>
        <begin position="31"/>
        <end position="101"/>
    </location>
</feature>
<evidence type="ECO:0000259" key="5">
    <source>
        <dbReference type="Pfam" id="PF13472"/>
    </source>
</evidence>
<protein>
    <submittedName>
        <fullName evidence="6">GDSL-like Lipase/Acylhydrolase family protein</fullName>
    </submittedName>
</protein>
<dbReference type="Pfam" id="PF13472">
    <property type="entry name" value="Lipase_GDSL_2"/>
    <property type="match status" value="1"/>
</dbReference>
<dbReference type="Pfam" id="PF13305">
    <property type="entry name" value="TetR_C_33"/>
    <property type="match status" value="1"/>
</dbReference>
<keyword evidence="6" id="KW-0378">Hydrolase</keyword>
<keyword evidence="7" id="KW-1185">Reference proteome</keyword>
<evidence type="ECO:0000256" key="3">
    <source>
        <dbReference type="SAM" id="MobiDB-lite"/>
    </source>
</evidence>
<accession>A0A1C4XB05</accession>
<keyword evidence="1" id="KW-0805">Transcription regulation</keyword>
<feature type="compositionally biased region" description="Low complexity" evidence="3">
    <location>
        <begin position="17"/>
        <end position="28"/>
    </location>
</feature>
<dbReference type="InterPro" id="IPR036271">
    <property type="entry name" value="Tet_transcr_reg_TetR-rel_C_sf"/>
</dbReference>
<dbReference type="InterPro" id="IPR036514">
    <property type="entry name" value="SGNH_hydro_sf"/>
</dbReference>
<gene>
    <name evidence="6" type="ORF">GA0070612_3397</name>
</gene>
<dbReference type="InterPro" id="IPR013830">
    <property type="entry name" value="SGNH_hydro"/>
</dbReference>
<dbReference type="AlphaFoldDB" id="A0A1C4XB05"/>
<evidence type="ECO:0000256" key="1">
    <source>
        <dbReference type="ARBA" id="ARBA00023015"/>
    </source>
</evidence>
<dbReference type="Gene3D" id="3.40.50.1110">
    <property type="entry name" value="SGNH hydrolase"/>
    <property type="match status" value="1"/>
</dbReference>
<dbReference type="GO" id="GO:0016787">
    <property type="term" value="F:hydrolase activity"/>
    <property type="evidence" value="ECO:0007669"/>
    <property type="project" value="UniProtKB-KW"/>
</dbReference>
<dbReference type="Gene3D" id="2.60.120.260">
    <property type="entry name" value="Galactose-binding domain-like"/>
    <property type="match status" value="1"/>
</dbReference>
<dbReference type="Gene3D" id="1.10.357.10">
    <property type="entry name" value="Tetracycline Repressor, domain 2"/>
    <property type="match status" value="1"/>
</dbReference>
<dbReference type="SUPFAM" id="SSF52266">
    <property type="entry name" value="SGNH hydrolase"/>
    <property type="match status" value="1"/>
</dbReference>
<feature type="region of interest" description="Disordered" evidence="3">
    <location>
        <begin position="1"/>
        <end position="42"/>
    </location>
</feature>
<feature type="domain" description="SGNH hydrolase-type esterase" evidence="5">
    <location>
        <begin position="319"/>
        <end position="511"/>
    </location>
</feature>
<evidence type="ECO:0000256" key="2">
    <source>
        <dbReference type="ARBA" id="ARBA00023163"/>
    </source>
</evidence>
<evidence type="ECO:0000259" key="4">
    <source>
        <dbReference type="Pfam" id="PF13305"/>
    </source>
</evidence>
<dbReference type="RefSeq" id="WP_231924208.1">
    <property type="nucleotide sequence ID" value="NZ_LT607409.1"/>
</dbReference>
<organism evidence="6 7">
    <name type="scientific">Micromonospora chokoriensis</name>
    <dbReference type="NCBI Taxonomy" id="356851"/>
    <lineage>
        <taxon>Bacteria</taxon>
        <taxon>Bacillati</taxon>
        <taxon>Actinomycetota</taxon>
        <taxon>Actinomycetes</taxon>
        <taxon>Micromonosporales</taxon>
        <taxon>Micromonosporaceae</taxon>
        <taxon>Micromonospora</taxon>
    </lineage>
</organism>
<reference evidence="7" key="1">
    <citation type="submission" date="2016-06" db="EMBL/GenBank/DDBJ databases">
        <authorList>
            <person name="Varghese N."/>
            <person name="Submissions Spin"/>
        </authorList>
    </citation>
    <scope>NUCLEOTIDE SEQUENCE [LARGE SCALE GENOMIC DNA]</scope>
    <source>
        <strain evidence="7">DSM 45160</strain>
    </source>
</reference>
<dbReference type="Proteomes" id="UP000198224">
    <property type="component" value="Chromosome I"/>
</dbReference>
<sequence>MPSPVGPAGTLQQRSLTPTGATPGNTPAGAPPPARPGNGGRHAQMARAILRGYGLDEPGATHAVRMLGSVVHGYVSSELTGGFEHRAPHALESWDWIVDSFDTVLRNHSARRPDEGRTIASGSQRGAPMTIEISIERLEGMPTEHQWITTPVTAGLLRGFVDLEATTRGLLPHRLTARARQQIPDDQLAMAEAQPSGVRLAFRTRATTIELDALPTKRVYQGFPPPPDGVYDLLINGRLAAQASVPEGNVRTVTDMFTQTSVLAEGPSGTARFAGLPEGEKDIEIWLPHTEITELIALHTDAPVEHTPPSGRRTWLHHGSSISHGSNAGHPTAIWPALAAAEGGVELVNLGFGGSALLDPFTARAMRDISADLISCKIGINIVNSDVMRLRAFTPAVHGFLDTVREGHPTTPLLVVSAILCPVQEDTPGPLAPDFEGGTPRFKATGDPAERSAGRLTLNVIRDELARIVGQRSVDDPNLHYLDGRDLYGEADYAELPLPDEVHPDPAGHRRIADNFARLAFGDGGPFATKTG</sequence>
<proteinExistence type="predicted"/>
<evidence type="ECO:0000313" key="7">
    <source>
        <dbReference type="Proteomes" id="UP000198224"/>
    </source>
</evidence>
<dbReference type="InterPro" id="IPR025996">
    <property type="entry name" value="MT1864/Rv1816-like_C"/>
</dbReference>
<evidence type="ECO:0000313" key="6">
    <source>
        <dbReference type="EMBL" id="SCF05710.1"/>
    </source>
</evidence>
<dbReference type="SUPFAM" id="SSF48498">
    <property type="entry name" value="Tetracyclin repressor-like, C-terminal domain"/>
    <property type="match status" value="1"/>
</dbReference>
<name>A0A1C4XB05_9ACTN</name>
<keyword evidence="2" id="KW-0804">Transcription</keyword>
<dbReference type="EMBL" id="LT607409">
    <property type="protein sequence ID" value="SCF05710.1"/>
    <property type="molecule type" value="Genomic_DNA"/>
</dbReference>